<evidence type="ECO:0000313" key="3">
    <source>
        <dbReference type="Proteomes" id="UP000254191"/>
    </source>
</evidence>
<dbReference type="EMBL" id="UGTS01000004">
    <property type="protein sequence ID" value="SUC18983.1"/>
    <property type="molecule type" value="Genomic_DNA"/>
</dbReference>
<proteinExistence type="inferred from homology"/>
<dbReference type="Proteomes" id="UP000254191">
    <property type="component" value="Unassembled WGS sequence"/>
</dbReference>
<dbReference type="GO" id="GO:0008168">
    <property type="term" value="F:methyltransferase activity"/>
    <property type="evidence" value="ECO:0007669"/>
    <property type="project" value="UniProtKB-KW"/>
</dbReference>
<comment type="similarity">
    <text evidence="1">Belongs to the MT-A70-like family.</text>
</comment>
<reference evidence="2 3" key="1">
    <citation type="submission" date="2018-06" db="EMBL/GenBank/DDBJ databases">
        <authorList>
            <consortium name="Pathogen Informatics"/>
            <person name="Doyle S."/>
        </authorList>
    </citation>
    <scope>NUCLEOTIDE SEQUENCE [LARGE SCALE GENOMIC DNA]</scope>
    <source>
        <strain evidence="2 3">NCTC11938</strain>
    </source>
</reference>
<evidence type="ECO:0000256" key="1">
    <source>
        <dbReference type="PROSITE-ProRule" id="PRU00489"/>
    </source>
</evidence>
<protein>
    <submittedName>
        <fullName evidence="2">Transcriptional activator, adenine-specific DNA methyltransferase</fullName>
    </submittedName>
</protein>
<dbReference type="PROSITE" id="PS51143">
    <property type="entry name" value="MT_A70"/>
    <property type="match status" value="1"/>
</dbReference>
<evidence type="ECO:0000313" key="2">
    <source>
        <dbReference type="EMBL" id="SUC18983.1"/>
    </source>
</evidence>
<keyword evidence="2" id="KW-0489">Methyltransferase</keyword>
<dbReference type="Pfam" id="PF05063">
    <property type="entry name" value="MT-A70"/>
    <property type="match status" value="1"/>
</dbReference>
<dbReference type="InterPro" id="IPR007757">
    <property type="entry name" value="MT-A70-like"/>
</dbReference>
<name>A0A379FH42_PROMI</name>
<dbReference type="GO" id="GO:0032259">
    <property type="term" value="P:methylation"/>
    <property type="evidence" value="ECO:0007669"/>
    <property type="project" value="UniProtKB-KW"/>
</dbReference>
<dbReference type="AlphaFoldDB" id="A0A379FH42"/>
<keyword evidence="2" id="KW-0808">Transferase</keyword>
<gene>
    <name evidence="2" type="ORF">NCTC11938_00994</name>
</gene>
<accession>A0A379FH42</accession>
<organism evidence="2 3">
    <name type="scientific">Proteus mirabilis</name>
    <dbReference type="NCBI Taxonomy" id="584"/>
    <lineage>
        <taxon>Bacteria</taxon>
        <taxon>Pseudomonadati</taxon>
        <taxon>Pseudomonadota</taxon>
        <taxon>Gammaproteobacteria</taxon>
        <taxon>Enterobacterales</taxon>
        <taxon>Morganellaceae</taxon>
        <taxon>Proteus</taxon>
    </lineage>
</organism>
<sequence length="96" mass="11149">MEILNNETKINCGNYTRQNIEMCLIATRGNGLPRKSASVRQVIYSCLGEHSEKPKEIHYRLEELYGDVPRLELFAREKYGDWDVYVNQVEGSIKLI</sequence>